<reference evidence="1 2" key="2">
    <citation type="journal article" date="2011" name="J. Bacteriol.">
        <title>Genomes of three methylotrophs from a single niche uncover genetic and metabolic divergence of Methylophilaceae.</title>
        <authorList>
            <person name="Lapidus A."/>
            <person name="Clum A."/>
            <person name="Labutti K."/>
            <person name="Kaluzhnaya M.G."/>
            <person name="Lim S."/>
            <person name="Beck D.A."/>
            <person name="Glavina Del Rio T."/>
            <person name="Nolan M."/>
            <person name="Mavromatis K."/>
            <person name="Huntemann M."/>
            <person name="Lucas S."/>
            <person name="Lidstrom M.E."/>
            <person name="Ivanova N."/>
            <person name="Chistoserdova L."/>
        </authorList>
    </citation>
    <scope>NUCLEOTIDE SEQUENCE [LARGE SCALE GENOMIC DNA]</scope>
    <source>
        <strain evidence="1 2">SIP3-4</strain>
    </source>
</reference>
<organism evidence="1 2">
    <name type="scientific">Methylovorus glucosotrophus (strain SIP3-4)</name>
    <dbReference type="NCBI Taxonomy" id="582744"/>
    <lineage>
        <taxon>Bacteria</taxon>
        <taxon>Pseudomonadati</taxon>
        <taxon>Pseudomonadota</taxon>
        <taxon>Betaproteobacteria</taxon>
        <taxon>Nitrosomonadales</taxon>
        <taxon>Methylophilaceae</taxon>
        <taxon>Methylovorus</taxon>
    </lineage>
</organism>
<accession>C6XEE0</accession>
<proteinExistence type="predicted"/>
<dbReference type="HOGENOM" id="CLU_077247_0_0_4"/>
<reference evidence="2" key="1">
    <citation type="submission" date="2009-07" db="EMBL/GenBank/DDBJ databases">
        <title>Complete sequence of chromosome of Methylovorus sp. SIP3-4.</title>
        <authorList>
            <person name="Lucas S."/>
            <person name="Copeland A."/>
            <person name="Lapidus A."/>
            <person name="Glavina del Rio T."/>
            <person name="Tice H."/>
            <person name="Bruce D."/>
            <person name="Goodwin L."/>
            <person name="Pitluck S."/>
            <person name="Clum A."/>
            <person name="Larimer F."/>
            <person name="Land M."/>
            <person name="Hauser L."/>
            <person name="Kyrpides N."/>
            <person name="Mikhailova N."/>
            <person name="Kayluzhnaya M."/>
            <person name="Chistoserdova L."/>
        </authorList>
    </citation>
    <scope>NUCLEOTIDE SEQUENCE [LARGE SCALE GENOMIC DNA]</scope>
    <source>
        <strain evidence="2">SIP3-4</strain>
    </source>
</reference>
<evidence type="ECO:0000313" key="2">
    <source>
        <dbReference type="Proteomes" id="UP000002743"/>
    </source>
</evidence>
<dbReference type="STRING" id="582744.Msip34_1670"/>
<dbReference type="eggNOG" id="ENOG5032T0P">
    <property type="taxonomic scope" value="Bacteria"/>
</dbReference>
<evidence type="ECO:0000313" key="1">
    <source>
        <dbReference type="EMBL" id="ACT50915.1"/>
    </source>
</evidence>
<dbReference type="EMBL" id="CP001674">
    <property type="protein sequence ID" value="ACT50915.1"/>
    <property type="molecule type" value="Genomic_DNA"/>
</dbReference>
<evidence type="ECO:0008006" key="3">
    <source>
        <dbReference type="Google" id="ProtNLM"/>
    </source>
</evidence>
<sequence length="233" mass="27103">MKERPILFSAPMVRALLDGSKTQTRRVVKPQPPSGWDRTCWFSAPVWGWTAQDEPSQTWHKARCPYGQPGDHIWAKETFFAYGRWEMRYSERKGRDERHFVDMTIDCDRAYQYAADNPDIPPATRGSVQPGWYKRPAIFMPRIASRIQLEITCVRVERLIDISEQDAKDEGIFEFSKNGLIDYVKGNVWETANEFSPNCFTGIYALLWESINGPGSWSANPWVWVVEFRRISE</sequence>
<dbReference type="AlphaFoldDB" id="C6XEE0"/>
<protein>
    <recommendedName>
        <fullName evidence="3">Phage-related protein</fullName>
    </recommendedName>
</protein>
<dbReference type="RefSeq" id="WP_015830330.1">
    <property type="nucleotide sequence ID" value="NC_012969.1"/>
</dbReference>
<dbReference type="OrthoDB" id="72471at2"/>
<dbReference type="KEGG" id="mei:Msip34_1670"/>
<gene>
    <name evidence="1" type="ordered locus">Msip34_1670</name>
</gene>
<dbReference type="Proteomes" id="UP000002743">
    <property type="component" value="Chromosome"/>
</dbReference>
<keyword evidence="2" id="KW-1185">Reference proteome</keyword>
<name>C6XEE0_METGS</name>